<name>A0A4R5U0S6_9GAMM</name>
<evidence type="ECO:0000313" key="2">
    <source>
        <dbReference type="Proteomes" id="UP000294796"/>
    </source>
</evidence>
<sequence>MKTTRLTVPFAHFRAFLPADGVRIEVWRGRKRWPKNKTAFMQYETAEISFGRAIRAQEDHRDRERSLSPGILCHPGSIEVRGGWAAHKHVPVHNDFFDGEFNAHLLLSMDRGRLQCEMRDLRMTWNASFVAKLVDFTGLVRAHVIRLVQADVQDRINAEITRQIDAAMKDLTRRVPQAQVAKDRTSIALHADAMEIILHYQQPIIQAANATRLRGAEVQSNVKNPRVATKAGKQVVKPVSKAAISKGVANAKAKAMSATTIKRTIKSVR</sequence>
<proteinExistence type="predicted"/>
<dbReference type="EMBL" id="SMTF01000002">
    <property type="protein sequence ID" value="TDK27147.1"/>
    <property type="molecule type" value="Genomic_DNA"/>
</dbReference>
<accession>A0A4R5U0S6</accession>
<gene>
    <name evidence="1" type="ORF">E2F46_02735</name>
</gene>
<protein>
    <submittedName>
        <fullName evidence="1">Uncharacterized protein</fullName>
    </submittedName>
</protein>
<reference evidence="1 2" key="1">
    <citation type="submission" date="2019-03" db="EMBL/GenBank/DDBJ databases">
        <title>Luteimonas zhaokaii sp.nov., isolated from the rectal contents of Plateau pika in Yushu, Qinghai Province, China.</title>
        <authorList>
            <person name="Zhang G."/>
        </authorList>
    </citation>
    <scope>NUCLEOTIDE SEQUENCE [LARGE SCALE GENOMIC DNA]</scope>
    <source>
        <strain evidence="1 2">B9</strain>
    </source>
</reference>
<comment type="caution">
    <text evidence="1">The sequence shown here is derived from an EMBL/GenBank/DDBJ whole genome shotgun (WGS) entry which is preliminary data.</text>
</comment>
<dbReference type="AlphaFoldDB" id="A0A4R5U0S6"/>
<organism evidence="1 2">
    <name type="scientific">Luteimonas aestuarii</name>
    <dbReference type="NCBI Taxonomy" id="453837"/>
    <lineage>
        <taxon>Bacteria</taxon>
        <taxon>Pseudomonadati</taxon>
        <taxon>Pseudomonadota</taxon>
        <taxon>Gammaproteobacteria</taxon>
        <taxon>Lysobacterales</taxon>
        <taxon>Lysobacteraceae</taxon>
        <taxon>Luteimonas</taxon>
    </lineage>
</organism>
<evidence type="ECO:0000313" key="1">
    <source>
        <dbReference type="EMBL" id="TDK27147.1"/>
    </source>
</evidence>
<dbReference type="RefSeq" id="WP_133320647.1">
    <property type="nucleotide sequence ID" value="NZ_SMTF01000002.1"/>
</dbReference>
<dbReference type="Proteomes" id="UP000294796">
    <property type="component" value="Unassembled WGS sequence"/>
</dbReference>
<keyword evidence="2" id="KW-1185">Reference proteome</keyword>